<dbReference type="PRINTS" id="PR00368">
    <property type="entry name" value="FADPNR"/>
</dbReference>
<dbReference type="RefSeq" id="WP_179720215.1">
    <property type="nucleotide sequence ID" value="NZ_JACBZT010000001.1"/>
</dbReference>
<name>A0A853CJ72_9ACTN</name>
<evidence type="ECO:0000256" key="2">
    <source>
        <dbReference type="ARBA" id="ARBA00023002"/>
    </source>
</evidence>
<dbReference type="GO" id="GO:0008168">
    <property type="term" value="F:methyltransferase activity"/>
    <property type="evidence" value="ECO:0007669"/>
    <property type="project" value="UniProtKB-KW"/>
</dbReference>
<dbReference type="AlphaFoldDB" id="A0A853CJ72"/>
<keyword evidence="6" id="KW-0489">Methyltransferase</keyword>
<dbReference type="Proteomes" id="UP000541969">
    <property type="component" value="Unassembled WGS sequence"/>
</dbReference>
<dbReference type="Pfam" id="PF07992">
    <property type="entry name" value="Pyr_redox_2"/>
    <property type="match status" value="1"/>
</dbReference>
<keyword evidence="7" id="KW-1185">Reference proteome</keyword>
<accession>A0A853CJ72</accession>
<comment type="catalytic activity">
    <reaction evidence="3">
        <text>[thioredoxin]-dithiol + NADP(+) = [thioredoxin]-disulfide + NADPH + H(+)</text>
        <dbReference type="Rhea" id="RHEA:20345"/>
        <dbReference type="Rhea" id="RHEA-COMP:10698"/>
        <dbReference type="Rhea" id="RHEA-COMP:10700"/>
        <dbReference type="ChEBI" id="CHEBI:15378"/>
        <dbReference type="ChEBI" id="CHEBI:29950"/>
        <dbReference type="ChEBI" id="CHEBI:50058"/>
        <dbReference type="ChEBI" id="CHEBI:57783"/>
        <dbReference type="ChEBI" id="CHEBI:58349"/>
        <dbReference type="EC" id="1.8.1.9"/>
    </reaction>
</comment>
<dbReference type="EMBL" id="JACBZT010000001">
    <property type="protein sequence ID" value="NYJ07975.1"/>
    <property type="molecule type" value="Genomic_DNA"/>
</dbReference>
<evidence type="ECO:0000313" key="6">
    <source>
        <dbReference type="EMBL" id="NYJ07975.1"/>
    </source>
</evidence>
<sequence>MRSDEYDVVVVGGGAAGLSGALTLARAGRSVLVVDDGTPRNAPAGHVHNYLGREGTPPAELYAIGRGEVAGYGGEVVEGRVTGVRREHSGFVVVLADGEVRARRLLVTTGLVDELPDIPGVAEQRGSGVLHCPFCHGAEVRGRPIGILGTTPFAVHQALLWRQWSADVVLFRHEAPEPTEEERERLAARGIAVVDQPVAGLVTDGDRLTGVRLADGSVVDREAVVVSPRFTARAELLSALGLEAEVQVRDGVPFASAVPAGPTGATAVPGVWVAGNVTDPMAQVIVAAAAGLMAGAHITGDLGEEETRRAVEAARQANEVHDRAWWEDRYRTAQHLWSGRANDFLVTEAADLEPGRALDAGAGEGGDALWLAERGWQVTALDLSQVALDRGAQAAEERGLGERVRWRQTDLAEEAPEPGAYDLVTSAFLHPPADVREKVLRGLADAVAPGGTLLVVNHDPSDLALGIRHDARPEYFASAEELAAILDPAEWEIQVAEARPRVARHHEEHGHGGQVHHVADAVLRARRMSREVSRA</sequence>
<dbReference type="SUPFAM" id="SSF51905">
    <property type="entry name" value="FAD/NAD(P)-binding domain"/>
    <property type="match status" value="1"/>
</dbReference>
<evidence type="ECO:0000259" key="4">
    <source>
        <dbReference type="Pfam" id="PF07992"/>
    </source>
</evidence>
<dbReference type="InterPro" id="IPR036188">
    <property type="entry name" value="FAD/NAD-bd_sf"/>
</dbReference>
<feature type="domain" description="FAD/NAD(P)-binding" evidence="4">
    <location>
        <begin position="6"/>
        <end position="291"/>
    </location>
</feature>
<dbReference type="GO" id="GO:0004791">
    <property type="term" value="F:thioredoxin-disulfide reductase (NADPH) activity"/>
    <property type="evidence" value="ECO:0007669"/>
    <property type="project" value="UniProtKB-EC"/>
</dbReference>
<evidence type="ECO:0000256" key="1">
    <source>
        <dbReference type="ARBA" id="ARBA00022630"/>
    </source>
</evidence>
<keyword evidence="1" id="KW-0285">Flavoprotein</keyword>
<comment type="caution">
    <text evidence="6">The sequence shown here is derived from an EMBL/GenBank/DDBJ whole genome shotgun (WGS) entry which is preliminary data.</text>
</comment>
<dbReference type="InterPro" id="IPR029063">
    <property type="entry name" value="SAM-dependent_MTases_sf"/>
</dbReference>
<dbReference type="GO" id="GO:0032259">
    <property type="term" value="P:methylation"/>
    <property type="evidence" value="ECO:0007669"/>
    <property type="project" value="UniProtKB-KW"/>
</dbReference>
<dbReference type="CDD" id="cd02440">
    <property type="entry name" value="AdoMet_MTases"/>
    <property type="match status" value="1"/>
</dbReference>
<evidence type="ECO:0000256" key="3">
    <source>
        <dbReference type="ARBA" id="ARBA00048132"/>
    </source>
</evidence>
<dbReference type="InterPro" id="IPR050097">
    <property type="entry name" value="Ferredoxin-NADP_redctase_2"/>
</dbReference>
<dbReference type="InterPro" id="IPR023753">
    <property type="entry name" value="FAD/NAD-binding_dom"/>
</dbReference>
<proteinExistence type="predicted"/>
<reference evidence="6 7" key="1">
    <citation type="submission" date="2020-07" db="EMBL/GenBank/DDBJ databases">
        <title>Sequencing the genomes of 1000 actinobacteria strains.</title>
        <authorList>
            <person name="Klenk H.-P."/>
        </authorList>
    </citation>
    <scope>NUCLEOTIDE SEQUENCE [LARGE SCALE GENOMIC DNA]</scope>
    <source>
        <strain evidence="6 7">DSM 104001</strain>
    </source>
</reference>
<dbReference type="Gene3D" id="3.50.50.60">
    <property type="entry name" value="FAD/NAD(P)-binding domain"/>
    <property type="match status" value="2"/>
</dbReference>
<dbReference type="InterPro" id="IPR041698">
    <property type="entry name" value="Methyltransf_25"/>
</dbReference>
<dbReference type="PRINTS" id="PR00469">
    <property type="entry name" value="PNDRDTASEII"/>
</dbReference>
<feature type="domain" description="Methyltransferase" evidence="5">
    <location>
        <begin position="358"/>
        <end position="451"/>
    </location>
</feature>
<dbReference type="PANTHER" id="PTHR48105">
    <property type="entry name" value="THIOREDOXIN REDUCTASE 1-RELATED-RELATED"/>
    <property type="match status" value="1"/>
</dbReference>
<evidence type="ECO:0000313" key="7">
    <source>
        <dbReference type="Proteomes" id="UP000541969"/>
    </source>
</evidence>
<organism evidence="6 7">
    <name type="scientific">Petropleomorpha daqingensis</name>
    <dbReference type="NCBI Taxonomy" id="2026353"/>
    <lineage>
        <taxon>Bacteria</taxon>
        <taxon>Bacillati</taxon>
        <taxon>Actinomycetota</taxon>
        <taxon>Actinomycetes</taxon>
        <taxon>Geodermatophilales</taxon>
        <taxon>Geodermatophilaceae</taxon>
        <taxon>Petropleomorpha</taxon>
    </lineage>
</organism>
<protein>
    <submittedName>
        <fullName evidence="6">Thioredoxin reductase/SAM-dependent methyltransferase</fullName>
    </submittedName>
</protein>
<evidence type="ECO:0000259" key="5">
    <source>
        <dbReference type="Pfam" id="PF13649"/>
    </source>
</evidence>
<gene>
    <name evidence="6" type="ORF">GGQ55_004253</name>
</gene>
<keyword evidence="2" id="KW-0560">Oxidoreductase</keyword>
<dbReference type="SUPFAM" id="SSF53335">
    <property type="entry name" value="S-adenosyl-L-methionine-dependent methyltransferases"/>
    <property type="match status" value="1"/>
</dbReference>
<dbReference type="Pfam" id="PF13649">
    <property type="entry name" value="Methyltransf_25"/>
    <property type="match status" value="1"/>
</dbReference>
<keyword evidence="6" id="KW-0808">Transferase</keyword>
<dbReference type="Gene3D" id="3.40.50.150">
    <property type="entry name" value="Vaccinia Virus protein VP39"/>
    <property type="match status" value="1"/>
</dbReference>